<sequence>MLSRLSFAVVLLATTSLSAAELPVRAVTLSSAGLAQIERGGPVAATEGALTFRVPLEDVDDILRSLVVADPAGRVEGLRLPAQDLAVEAFRGLPVRAEDFESRAALLNALRGERVAIAGVEGRIAEATEARSGLRVSLITDTGLRSVSLSTEEELRWLDPGLAARLARAAEAVAATRAADTRQLSVALRSGASAEREIALAYVAGAPLWKPSWRLAVPEFGASDGRARLMGWAVVENRSGADWNGIRLSLVSGEAAAFRQALYTPVILPRRELPIEGSGQVDALADSGARPVMAAPPPPAAPLARPGIMMRERAAGAVMPAPAMADAPAPAAEAVAAASLGRVAFNLSDPVTIRSGETANIPFADLRLSAERVWWAQGLRDRYPLQAVRLRNESQHALPGGLTTIYGSSGAEAGAFLGDAQLLGMPPGEARLLAFARDREVQYTAAQRSASTPLRAEFRRGAVVATLRAVHTVAFAIDPRGGRGRFVVDLPRRPGETPRFVPAAEGDFGLRVETMLDGRQQDVEWSWEREQQQVVPLWEPALPDPVPSAWRDMNLERDVIRLPGGTDRLEVLRRLLAGLPAGAPGRADLTALIADYGQARELMDAFRTAARAYIAAEASLERARRALEDRTGSAKEAARQQLNTASIEASRLGTAADGAWTAWRAAAQKVVARGG</sequence>
<keyword evidence="1" id="KW-0732">Signal</keyword>
<dbReference type="EMBL" id="JAHCDA010000002">
    <property type="protein sequence ID" value="MBS7811433.1"/>
    <property type="molecule type" value="Genomic_DNA"/>
</dbReference>
<keyword evidence="3" id="KW-1185">Reference proteome</keyword>
<dbReference type="RefSeq" id="WP_213670112.1">
    <property type="nucleotide sequence ID" value="NZ_JAHCDA010000002.1"/>
</dbReference>
<dbReference type="Proteomes" id="UP000766336">
    <property type="component" value="Unassembled WGS sequence"/>
</dbReference>
<feature type="chain" id="PRO_5047094492" description="DUF4139 domain-containing protein" evidence="1">
    <location>
        <begin position="20"/>
        <end position="675"/>
    </location>
</feature>
<comment type="caution">
    <text evidence="2">The sequence shown here is derived from an EMBL/GenBank/DDBJ whole genome shotgun (WGS) entry which is preliminary data.</text>
</comment>
<proteinExistence type="predicted"/>
<evidence type="ECO:0000313" key="2">
    <source>
        <dbReference type="EMBL" id="MBS7811433.1"/>
    </source>
</evidence>
<evidence type="ECO:0000313" key="3">
    <source>
        <dbReference type="Proteomes" id="UP000766336"/>
    </source>
</evidence>
<evidence type="ECO:0008006" key="4">
    <source>
        <dbReference type="Google" id="ProtNLM"/>
    </source>
</evidence>
<evidence type="ECO:0000256" key="1">
    <source>
        <dbReference type="SAM" id="SignalP"/>
    </source>
</evidence>
<accession>A0ABS5QDG7</accession>
<organism evidence="2 3">
    <name type="scientific">Roseococcus pinisoli</name>
    <dbReference type="NCBI Taxonomy" id="2835040"/>
    <lineage>
        <taxon>Bacteria</taxon>
        <taxon>Pseudomonadati</taxon>
        <taxon>Pseudomonadota</taxon>
        <taxon>Alphaproteobacteria</taxon>
        <taxon>Acetobacterales</taxon>
        <taxon>Roseomonadaceae</taxon>
        <taxon>Roseococcus</taxon>
    </lineage>
</organism>
<name>A0ABS5QDG7_9PROT</name>
<gene>
    <name evidence="2" type="ORF">KHU32_10825</name>
</gene>
<feature type="signal peptide" evidence="1">
    <location>
        <begin position="1"/>
        <end position="19"/>
    </location>
</feature>
<protein>
    <recommendedName>
        <fullName evidence="4">DUF4139 domain-containing protein</fullName>
    </recommendedName>
</protein>
<reference evidence="2 3" key="1">
    <citation type="submission" date="2021-05" db="EMBL/GenBank/DDBJ databases">
        <title>Roseococcus sp. XZZS9, whole genome shotgun sequencing project.</title>
        <authorList>
            <person name="Zhao G."/>
            <person name="Shen L."/>
        </authorList>
    </citation>
    <scope>NUCLEOTIDE SEQUENCE [LARGE SCALE GENOMIC DNA]</scope>
    <source>
        <strain evidence="2 3">XZZS9</strain>
    </source>
</reference>